<evidence type="ECO:0000313" key="13">
    <source>
        <dbReference type="EMBL" id="OQR75175.1"/>
    </source>
</evidence>
<dbReference type="GO" id="GO:0006406">
    <property type="term" value="P:mRNA export from nucleus"/>
    <property type="evidence" value="ECO:0007669"/>
    <property type="project" value="InterPro"/>
</dbReference>
<dbReference type="GO" id="GO:0005846">
    <property type="term" value="C:nuclear cap binding complex"/>
    <property type="evidence" value="ECO:0007669"/>
    <property type="project" value="InterPro"/>
</dbReference>
<dbReference type="Pfam" id="PF02854">
    <property type="entry name" value="MIF4G"/>
    <property type="match status" value="1"/>
</dbReference>
<dbReference type="PANTHER" id="PTHR12412:SF2">
    <property type="entry name" value="NUCLEAR CAP-BINDING PROTEIN SUBUNIT 1"/>
    <property type="match status" value="1"/>
</dbReference>
<dbReference type="OrthoDB" id="10252707at2759"/>
<sequence length="803" mass="91755">MSRRRPYDDDDDDDVRYRKRRRVVSEPREIENKLESLILRVGEKSTSSLESNLEQLSGVLFSDLSSFKPNVLKILVDCAQKMPEKTSIYSTLVGLLNAKNYSFGGELVEALVRALKEALRGAEWETARNCVRFLADLVNCKVVDIASLVTLLENFVSVIAEENTPQVRSDWYVLCVLSCLPLVGRELHERREAELDRLLRLIDAYISRRSKTHVPALTVWSSDTPHLQEEYLDCLWSAICKMRSDKWTENHLARPYLAFDGVLSEALQHSLATVAPPPHSPETHYPFPWVVFRLFDYTDCPEGPPLPGAHSIERFLIEEHLHRLIRVNHLERKSCAAALLSFPGKSKVPFEYMITEVIFAELFQLPNSPHIEICYGSLLLELCKLQPSTMPLVLAQTVELLYERLETMNVSCVDRFCSWFAYHLSNFQFRWTWEDWLDAAALAPLHPKPMFVQGALAKCLRLSYHQRLLDIIPDDLQLFVPAPQLPVIKYGDHTPEDTPGLAVSRKLAEAIRSRCTEDEALEILNELDNNKPQQVLAQPSGGPDEDVAMMDTTTTNLGGMKPELLKIDVFVHTLLAIACKTMSHSFAAIAKFHFVIKKLAGSDGPERQVQILLSLYEIWKDHPQMMQGIIDKLLKTQVIDASAVATWVFSDELKSDFTRAFLWEILHSTIRIKIKQVKRLQSELDQARSRRDDAEEDEPPPPEDLERAEERLEAAQGELKKLFLIILQRFIMLLTEHISTSEAEGTDMKTPWFKLTQGRLLEVLFKHHEPVANYISTLQSLLFSSDVDPHILAVYEQFLALRN</sequence>
<dbReference type="GO" id="GO:0006370">
    <property type="term" value="P:7-methylguanosine mRNA capping"/>
    <property type="evidence" value="ECO:0007669"/>
    <property type="project" value="UniProtKB-KW"/>
</dbReference>
<dbReference type="InterPro" id="IPR003890">
    <property type="entry name" value="MIF4G-like_typ-3"/>
</dbReference>
<dbReference type="GO" id="GO:0003729">
    <property type="term" value="F:mRNA binding"/>
    <property type="evidence" value="ECO:0007669"/>
    <property type="project" value="TreeGrafter"/>
</dbReference>
<dbReference type="AlphaFoldDB" id="A0A1V9XNU1"/>
<reference evidence="13 14" key="1">
    <citation type="journal article" date="2017" name="Gigascience">
        <title>Draft genome of the honey bee ectoparasitic mite, Tropilaelaps mercedesae, is shaped by the parasitic life history.</title>
        <authorList>
            <person name="Dong X."/>
            <person name="Armstrong S.D."/>
            <person name="Xia D."/>
            <person name="Makepeace B.L."/>
            <person name="Darby A.C."/>
            <person name="Kadowaki T."/>
        </authorList>
    </citation>
    <scope>NUCLEOTIDE SEQUENCE [LARGE SCALE GENOMIC DNA]</scope>
    <source>
        <strain evidence="13">Wuxi-XJTLU</strain>
    </source>
</reference>
<keyword evidence="5" id="KW-0507">mRNA processing</keyword>
<feature type="domain" description="MIF4G" evidence="12">
    <location>
        <begin position="31"/>
        <end position="243"/>
    </location>
</feature>
<evidence type="ECO:0000256" key="6">
    <source>
        <dbReference type="ARBA" id="ARBA00023042"/>
    </source>
</evidence>
<dbReference type="FunFam" id="1.25.40.180:FF:000041">
    <property type="entry name" value="Nuclear cap-binding protein subunit 1"/>
    <property type="match status" value="1"/>
</dbReference>
<evidence type="ECO:0000256" key="5">
    <source>
        <dbReference type="ARBA" id="ARBA00022664"/>
    </source>
</evidence>
<evidence type="ECO:0000256" key="4">
    <source>
        <dbReference type="ARBA" id="ARBA00019879"/>
    </source>
</evidence>
<dbReference type="FunCoup" id="A0A1V9XNU1">
    <property type="interactions" value="2109"/>
</dbReference>
<dbReference type="GO" id="GO:0031053">
    <property type="term" value="P:primary miRNA processing"/>
    <property type="evidence" value="ECO:0007669"/>
    <property type="project" value="UniProtKB-ARBA"/>
</dbReference>
<proteinExistence type="inferred from homology"/>
<evidence type="ECO:0000256" key="7">
    <source>
        <dbReference type="ARBA" id="ARBA00023158"/>
    </source>
</evidence>
<keyword evidence="8" id="KW-0508">mRNA splicing</keyword>
<dbReference type="InterPro" id="IPR015174">
    <property type="entry name" value="MIF4G-like_typ-2"/>
</dbReference>
<feature type="region of interest" description="Disordered" evidence="11">
    <location>
        <begin position="685"/>
        <end position="707"/>
    </location>
</feature>
<evidence type="ECO:0000256" key="10">
    <source>
        <dbReference type="ARBA" id="ARBA00030965"/>
    </source>
</evidence>
<dbReference type="InterPro" id="IPR015172">
    <property type="entry name" value="MIF4G-like_typ-1"/>
</dbReference>
<dbReference type="Gene3D" id="1.25.40.180">
    <property type="match status" value="3"/>
</dbReference>
<dbReference type="FunFam" id="1.25.40.180:FF:000010">
    <property type="entry name" value="Nuclear cap-binding protein subunit 1"/>
    <property type="match status" value="1"/>
</dbReference>
<dbReference type="GO" id="GO:0000184">
    <property type="term" value="P:nuclear-transcribed mRNA catabolic process, nonsense-mediated decay"/>
    <property type="evidence" value="ECO:0007669"/>
    <property type="project" value="TreeGrafter"/>
</dbReference>
<dbReference type="EMBL" id="MNPL01006731">
    <property type="protein sequence ID" value="OQR75175.1"/>
    <property type="molecule type" value="Genomic_DNA"/>
</dbReference>
<dbReference type="STRING" id="418985.A0A1V9XNU1"/>
<dbReference type="InterPro" id="IPR027159">
    <property type="entry name" value="CBP80"/>
</dbReference>
<dbReference type="SUPFAM" id="SSF48371">
    <property type="entry name" value="ARM repeat"/>
    <property type="match status" value="3"/>
</dbReference>
<evidence type="ECO:0000256" key="1">
    <source>
        <dbReference type="ARBA" id="ARBA00004123"/>
    </source>
</evidence>
<dbReference type="GO" id="GO:0008380">
    <property type="term" value="P:RNA splicing"/>
    <property type="evidence" value="ECO:0007669"/>
    <property type="project" value="UniProtKB-KW"/>
</dbReference>
<organism evidence="13 14">
    <name type="scientific">Tropilaelaps mercedesae</name>
    <dbReference type="NCBI Taxonomy" id="418985"/>
    <lineage>
        <taxon>Eukaryota</taxon>
        <taxon>Metazoa</taxon>
        <taxon>Ecdysozoa</taxon>
        <taxon>Arthropoda</taxon>
        <taxon>Chelicerata</taxon>
        <taxon>Arachnida</taxon>
        <taxon>Acari</taxon>
        <taxon>Parasitiformes</taxon>
        <taxon>Mesostigmata</taxon>
        <taxon>Gamasina</taxon>
        <taxon>Dermanyssoidea</taxon>
        <taxon>Laelapidae</taxon>
        <taxon>Tropilaelaps</taxon>
    </lineage>
</organism>
<dbReference type="InterPro" id="IPR016024">
    <property type="entry name" value="ARM-type_fold"/>
</dbReference>
<evidence type="ECO:0000313" key="14">
    <source>
        <dbReference type="Proteomes" id="UP000192247"/>
    </source>
</evidence>
<keyword evidence="14" id="KW-1185">Reference proteome</keyword>
<dbReference type="SMART" id="SM00543">
    <property type="entry name" value="MIF4G"/>
    <property type="match status" value="1"/>
</dbReference>
<evidence type="ECO:0000256" key="9">
    <source>
        <dbReference type="ARBA" id="ARBA00023242"/>
    </source>
</evidence>
<gene>
    <name evidence="13" type="ORF">BIW11_08598</name>
</gene>
<keyword evidence="7" id="KW-0943">RNA-mediated gene silencing</keyword>
<protein>
    <recommendedName>
        <fullName evidence="4">Nuclear cap-binding protein subunit 1</fullName>
    </recommendedName>
    <alternativeName>
        <fullName evidence="10">80 kDa nuclear cap-binding protein</fullName>
    </alternativeName>
</protein>
<dbReference type="InParanoid" id="A0A1V9XNU1"/>
<dbReference type="PANTHER" id="PTHR12412">
    <property type="entry name" value="CAP BINDING PROTEIN"/>
    <property type="match status" value="1"/>
</dbReference>
<evidence type="ECO:0000256" key="3">
    <source>
        <dbReference type="ARBA" id="ARBA00011361"/>
    </source>
</evidence>
<feature type="compositionally biased region" description="Acidic residues" evidence="11">
    <location>
        <begin position="694"/>
        <end position="703"/>
    </location>
</feature>
<accession>A0A1V9XNU1</accession>
<keyword evidence="9" id="KW-0539">Nucleus</keyword>
<comment type="caution">
    <text evidence="13">The sequence shown here is derived from an EMBL/GenBank/DDBJ whole genome shotgun (WGS) entry which is preliminary data.</text>
</comment>
<dbReference type="GO" id="GO:0005634">
    <property type="term" value="C:nucleus"/>
    <property type="evidence" value="ECO:0007669"/>
    <property type="project" value="UniProtKB-SubCell"/>
</dbReference>
<comment type="similarity">
    <text evidence="2">Belongs to the NCBP1 family.</text>
</comment>
<comment type="subcellular location">
    <subcellularLocation>
        <location evidence="1">Nucleus</location>
    </subcellularLocation>
</comment>
<dbReference type="Proteomes" id="UP000192247">
    <property type="component" value="Unassembled WGS sequence"/>
</dbReference>
<dbReference type="Pfam" id="PF09090">
    <property type="entry name" value="MIF4G_like_2"/>
    <property type="match status" value="1"/>
</dbReference>
<keyword evidence="6" id="KW-0506">mRNA capping</keyword>
<evidence type="ECO:0000256" key="11">
    <source>
        <dbReference type="SAM" id="MobiDB-lite"/>
    </source>
</evidence>
<dbReference type="Pfam" id="PF09088">
    <property type="entry name" value="MIF4G_like"/>
    <property type="match status" value="1"/>
</dbReference>
<comment type="subunit">
    <text evidence="3">Component of the nuclear cap-binding complex (CBC), a heterodimer composed of Cbp80 and Cbp20 that interacts with m7GpppG-capped RNA.</text>
</comment>
<evidence type="ECO:0000256" key="2">
    <source>
        <dbReference type="ARBA" id="ARBA00007413"/>
    </source>
</evidence>
<evidence type="ECO:0000256" key="8">
    <source>
        <dbReference type="ARBA" id="ARBA00023187"/>
    </source>
</evidence>
<name>A0A1V9XNU1_9ACAR</name>
<dbReference type="GO" id="GO:0000339">
    <property type="term" value="F:RNA cap binding"/>
    <property type="evidence" value="ECO:0007669"/>
    <property type="project" value="InterPro"/>
</dbReference>
<evidence type="ECO:0000259" key="12">
    <source>
        <dbReference type="SMART" id="SM00543"/>
    </source>
</evidence>